<dbReference type="Proteomes" id="UP001499974">
    <property type="component" value="Unassembled WGS sequence"/>
</dbReference>
<proteinExistence type="predicted"/>
<organism evidence="1 2">
    <name type="scientific">Nocardioides conyzicola</name>
    <dbReference type="NCBI Taxonomy" id="1651781"/>
    <lineage>
        <taxon>Bacteria</taxon>
        <taxon>Bacillati</taxon>
        <taxon>Actinomycetota</taxon>
        <taxon>Actinomycetes</taxon>
        <taxon>Propionibacteriales</taxon>
        <taxon>Nocardioidaceae</taxon>
        <taxon>Nocardioides</taxon>
    </lineage>
</organism>
<gene>
    <name evidence="1" type="ORF">GCM10023349_18850</name>
</gene>
<protein>
    <submittedName>
        <fullName evidence="1">Uncharacterized protein</fullName>
    </submittedName>
</protein>
<evidence type="ECO:0000313" key="1">
    <source>
        <dbReference type="EMBL" id="GAA4701914.1"/>
    </source>
</evidence>
<name>A0ABP8X8K2_9ACTN</name>
<comment type="caution">
    <text evidence="1">The sequence shown here is derived from an EMBL/GenBank/DDBJ whole genome shotgun (WGS) entry which is preliminary data.</text>
</comment>
<dbReference type="RefSeq" id="WP_345520993.1">
    <property type="nucleotide sequence ID" value="NZ_BAABKM010000002.1"/>
</dbReference>
<dbReference type="EMBL" id="BAABKM010000002">
    <property type="protein sequence ID" value="GAA4701914.1"/>
    <property type="molecule type" value="Genomic_DNA"/>
</dbReference>
<keyword evidence="2" id="KW-1185">Reference proteome</keyword>
<reference evidence="2" key="1">
    <citation type="journal article" date="2019" name="Int. J. Syst. Evol. Microbiol.">
        <title>The Global Catalogue of Microorganisms (GCM) 10K type strain sequencing project: providing services to taxonomists for standard genome sequencing and annotation.</title>
        <authorList>
            <consortium name="The Broad Institute Genomics Platform"/>
            <consortium name="The Broad Institute Genome Sequencing Center for Infectious Disease"/>
            <person name="Wu L."/>
            <person name="Ma J."/>
        </authorList>
    </citation>
    <scope>NUCLEOTIDE SEQUENCE [LARGE SCALE GENOMIC DNA]</scope>
    <source>
        <strain evidence="2">JCM 18531</strain>
    </source>
</reference>
<accession>A0ABP8X8K2</accession>
<sequence length="130" mass="14267">MFGKRSQSRPARDPTAESIEVLLGDAASRHPAGTWQGRAQHALTICACVTLNQSPDWIIFDTVDGIGWRRWPDDLPDEEMVRAPLEAGGHADPFDLLTWLQGNASDPWASGDGNGHPEVVEALQRWVINA</sequence>
<evidence type="ECO:0000313" key="2">
    <source>
        <dbReference type="Proteomes" id="UP001499974"/>
    </source>
</evidence>